<proteinExistence type="predicted"/>
<sequence length="264" mass="30217">MPDLECNSEALGIFSIGCMQVSTTPAPIDRHIPVSIDIDIRDQFGRYVATESSLDRWLRSDRLVRYVATDTFTGRSSLSDRPRVLVGRYVATDSFAGRSLRSDQLNCLVGRYVATNSFADQSLCGDLCLDPFLTFYERVLGLWVFSFDESTEISARFHRKVIRKDFFTKITFRKNVHADFYGYLKVNFVVFWSDLEENGDFGAFWRENDKGPKLTIVHDYRSMGEGNNRSTHTMWCRSTAKHAEARLGSSRLTAQVPQELPDYP</sequence>
<organism evidence="1 2">
    <name type="scientific">Brassica cretica</name>
    <name type="common">Mustard</name>
    <dbReference type="NCBI Taxonomy" id="69181"/>
    <lineage>
        <taxon>Eukaryota</taxon>
        <taxon>Viridiplantae</taxon>
        <taxon>Streptophyta</taxon>
        <taxon>Embryophyta</taxon>
        <taxon>Tracheophyta</taxon>
        <taxon>Spermatophyta</taxon>
        <taxon>Magnoliopsida</taxon>
        <taxon>eudicotyledons</taxon>
        <taxon>Gunneridae</taxon>
        <taxon>Pentapetalae</taxon>
        <taxon>rosids</taxon>
        <taxon>malvids</taxon>
        <taxon>Brassicales</taxon>
        <taxon>Brassicaceae</taxon>
        <taxon>Brassiceae</taxon>
        <taxon>Brassica</taxon>
    </lineage>
</organism>
<evidence type="ECO:0000313" key="2">
    <source>
        <dbReference type="Proteomes" id="UP000712600"/>
    </source>
</evidence>
<gene>
    <name evidence="1" type="ORF">F2Q69_00035341</name>
</gene>
<dbReference type="AlphaFoldDB" id="A0A8S9SRM4"/>
<reference evidence="1" key="1">
    <citation type="submission" date="2019-12" db="EMBL/GenBank/DDBJ databases">
        <title>Genome sequencing and annotation of Brassica cretica.</title>
        <authorList>
            <person name="Studholme D.J."/>
            <person name="Sarris P."/>
        </authorList>
    </citation>
    <scope>NUCLEOTIDE SEQUENCE</scope>
    <source>
        <strain evidence="1">PFS-109/04</strain>
        <tissue evidence="1">Leaf</tissue>
    </source>
</reference>
<comment type="caution">
    <text evidence="1">The sequence shown here is derived from an EMBL/GenBank/DDBJ whole genome shotgun (WGS) entry which is preliminary data.</text>
</comment>
<dbReference type="EMBL" id="QGKX02000004">
    <property type="protein sequence ID" value="KAF3604256.1"/>
    <property type="molecule type" value="Genomic_DNA"/>
</dbReference>
<name>A0A8S9SRM4_BRACR</name>
<protein>
    <submittedName>
        <fullName evidence="1">Uncharacterized protein</fullName>
    </submittedName>
</protein>
<dbReference type="Proteomes" id="UP000712600">
    <property type="component" value="Unassembled WGS sequence"/>
</dbReference>
<accession>A0A8S9SRM4</accession>
<evidence type="ECO:0000313" key="1">
    <source>
        <dbReference type="EMBL" id="KAF3604256.1"/>
    </source>
</evidence>